<feature type="compositionally biased region" description="Polar residues" evidence="1">
    <location>
        <begin position="240"/>
        <end position="257"/>
    </location>
</feature>
<evidence type="ECO:0000256" key="1">
    <source>
        <dbReference type="SAM" id="MobiDB-lite"/>
    </source>
</evidence>
<evidence type="ECO:0000313" key="3">
    <source>
        <dbReference type="Proteomes" id="UP000235392"/>
    </source>
</evidence>
<gene>
    <name evidence="2" type="ORF">PCASD_17877</name>
</gene>
<accession>A0A2N5U146</accession>
<reference evidence="2 3" key="1">
    <citation type="submission" date="2017-11" db="EMBL/GenBank/DDBJ databases">
        <title>De novo assembly and phasing of dikaryotic genomes from two isolates of Puccinia coronata f. sp. avenae, the causal agent of oat crown rust.</title>
        <authorList>
            <person name="Miller M.E."/>
            <person name="Zhang Y."/>
            <person name="Omidvar V."/>
            <person name="Sperschneider J."/>
            <person name="Schwessinger B."/>
            <person name="Raley C."/>
            <person name="Palmer J.M."/>
            <person name="Garnica D."/>
            <person name="Upadhyaya N."/>
            <person name="Rathjen J."/>
            <person name="Taylor J.M."/>
            <person name="Park R.F."/>
            <person name="Dodds P.N."/>
            <person name="Hirsch C.D."/>
            <person name="Kianian S.F."/>
            <person name="Figueroa M."/>
        </authorList>
    </citation>
    <scope>NUCLEOTIDE SEQUENCE [LARGE SCALE GENOMIC DNA]</scope>
    <source>
        <strain evidence="2">12SD80</strain>
    </source>
</reference>
<sequence length="581" mass="64059">MSKKNNQSNQWLNPSPSNVFNLPSHCLSNHLSSQLSHGEHLQPAEYGNWLAPQSGDYNNFFAPQQGNTGWLAPQPGDHDSQFAPIPAEYPSQLVGYAPQGQPGSQLAGYVCQGQPINPLFAGYVTSQGQPIPKHPPQQSNTPSSNTICVRGTAPSKKGPPKRKKTSAPCEKAHVRLASQAKRRETDQFQSPGGSLQSNTVVQASQTQPPCNQQADPSNQLAPQSDEDALGEDESSDDEANQTNILGKSDSAPANSPSLAVPSSPHLPNPDTMILLNQLQSESLPLLKNHADQVDHSKLQAMFQLEPPQAEIARSILQMSPANRDAALVYAALSHQPKATRQSDRVESPRDNSPGAVASETQVNLSNFLFGSAFKNKLKNFIRQTLMECKLQTYNLEHDPKTNIVINYSLVQMTNVSFLELFALHPTEKSLALTKFNASQQWIATLKKTEQVADLPLGFAQKDPQVVQLVHKIVHDFIKSDKGNLCGCLLKNVIQNSVNRAVRGPMPSLPQLYAHIQKHLPHSDEFIAKKDIPDQVRIWFAFLRLQTIAFHRSRLSTQAAQWGPIDQMLLLVNEKSLDYYYA</sequence>
<feature type="compositionally biased region" description="Polar residues" evidence="1">
    <location>
        <begin position="187"/>
        <end position="222"/>
    </location>
</feature>
<feature type="region of interest" description="Disordered" evidence="1">
    <location>
        <begin position="335"/>
        <end position="357"/>
    </location>
</feature>
<organism evidence="2 3">
    <name type="scientific">Puccinia coronata f. sp. avenae</name>
    <dbReference type="NCBI Taxonomy" id="200324"/>
    <lineage>
        <taxon>Eukaryota</taxon>
        <taxon>Fungi</taxon>
        <taxon>Dikarya</taxon>
        <taxon>Basidiomycota</taxon>
        <taxon>Pucciniomycotina</taxon>
        <taxon>Pucciniomycetes</taxon>
        <taxon>Pucciniales</taxon>
        <taxon>Pucciniaceae</taxon>
        <taxon>Puccinia</taxon>
    </lineage>
</organism>
<feature type="compositionally biased region" description="Polar residues" evidence="1">
    <location>
        <begin position="136"/>
        <end position="147"/>
    </location>
</feature>
<feature type="compositionally biased region" description="Acidic residues" evidence="1">
    <location>
        <begin position="224"/>
        <end position="239"/>
    </location>
</feature>
<dbReference type="EMBL" id="PGCI01000268">
    <property type="protein sequence ID" value="PLW31471.1"/>
    <property type="molecule type" value="Genomic_DNA"/>
</dbReference>
<name>A0A2N5U146_9BASI</name>
<dbReference type="AlphaFoldDB" id="A0A2N5U146"/>
<feature type="region of interest" description="Disordered" evidence="1">
    <location>
        <begin position="125"/>
        <end position="271"/>
    </location>
</feature>
<proteinExistence type="predicted"/>
<protein>
    <submittedName>
        <fullName evidence="2">Uncharacterized protein</fullName>
    </submittedName>
</protein>
<evidence type="ECO:0000313" key="2">
    <source>
        <dbReference type="EMBL" id="PLW31471.1"/>
    </source>
</evidence>
<feature type="compositionally biased region" description="Basic and acidic residues" evidence="1">
    <location>
        <begin position="340"/>
        <end position="349"/>
    </location>
</feature>
<dbReference type="Proteomes" id="UP000235392">
    <property type="component" value="Unassembled WGS sequence"/>
</dbReference>
<comment type="caution">
    <text evidence="2">The sequence shown here is derived from an EMBL/GenBank/DDBJ whole genome shotgun (WGS) entry which is preliminary data.</text>
</comment>